<feature type="region of interest" description="Disordered" evidence="1">
    <location>
        <begin position="1"/>
        <end position="29"/>
    </location>
</feature>
<dbReference type="EMBL" id="FUZV01000001">
    <property type="protein sequence ID" value="SKC50563.1"/>
    <property type="molecule type" value="Genomic_DNA"/>
</dbReference>
<dbReference type="Gene3D" id="3.90.580.10">
    <property type="entry name" value="Zinc finger, CHC2-type domain"/>
    <property type="match status" value="1"/>
</dbReference>
<dbReference type="SUPFAM" id="SSF57783">
    <property type="entry name" value="Zinc beta-ribbon"/>
    <property type="match status" value="1"/>
</dbReference>
<reference evidence="2" key="1">
    <citation type="submission" date="2017-02" db="EMBL/GenBank/DDBJ databases">
        <authorList>
            <person name="Peterson S.W."/>
        </authorList>
    </citation>
    <scope>NUCLEOTIDE SEQUENCE [LARGE SCALE GENOMIC DNA]</scope>
    <source>
        <strain evidence="2">P15</strain>
    </source>
</reference>
<dbReference type="InterPro" id="IPR036977">
    <property type="entry name" value="DNA_primase_Znf_CHC2"/>
</dbReference>
<name>A0A1T5JHA1_9GAMM</name>
<evidence type="ECO:0000313" key="2">
    <source>
        <dbReference type="EMBL" id="SKC50563.1"/>
    </source>
</evidence>
<evidence type="ECO:0000313" key="3">
    <source>
        <dbReference type="Proteomes" id="UP000190341"/>
    </source>
</evidence>
<feature type="compositionally biased region" description="Polar residues" evidence="1">
    <location>
        <begin position="20"/>
        <end position="29"/>
    </location>
</feature>
<evidence type="ECO:0000256" key="1">
    <source>
        <dbReference type="SAM" id="MobiDB-lite"/>
    </source>
</evidence>
<protein>
    <recommendedName>
        <fullName evidence="4">CHC2 zinc finger</fullName>
    </recommendedName>
</protein>
<dbReference type="Proteomes" id="UP000190341">
    <property type="component" value="Unassembled WGS sequence"/>
</dbReference>
<evidence type="ECO:0008006" key="4">
    <source>
        <dbReference type="Google" id="ProtNLM"/>
    </source>
</evidence>
<accession>A0A1T5JHA1</accession>
<dbReference type="GO" id="GO:0003677">
    <property type="term" value="F:DNA binding"/>
    <property type="evidence" value="ECO:0007669"/>
    <property type="project" value="InterPro"/>
</dbReference>
<gene>
    <name evidence="2" type="ORF">SAMN06296058_0789</name>
</gene>
<dbReference type="GO" id="GO:0008270">
    <property type="term" value="F:zinc ion binding"/>
    <property type="evidence" value="ECO:0007669"/>
    <property type="project" value="InterPro"/>
</dbReference>
<dbReference type="STRING" id="428993.SAMN06296058_0789"/>
<keyword evidence="3" id="KW-1185">Reference proteome</keyword>
<proteinExistence type="predicted"/>
<dbReference type="AlphaFoldDB" id="A0A1T5JHA1"/>
<sequence>MLSPPKDRSPPGGAGFGEQENPSRTSLDSQPIRVTAAAPSFRRSTAGLGVRPVDLVVNGLDGVRRNGPGWMAKCPSHPDRKPSLSVTEADDGRVLLKCFAECSALDIVQSLGLTLADLFVRTTTTHMSQSDRAELKRRLADTHRAVAIDGVSFELELVLAASDTLRAGIPLYDSAHDRLASACERIAMAREVFRVR</sequence>
<dbReference type="GO" id="GO:0006260">
    <property type="term" value="P:DNA replication"/>
    <property type="evidence" value="ECO:0007669"/>
    <property type="project" value="InterPro"/>
</dbReference>
<organism evidence="2 3">
    <name type="scientific">Pseudoxanthomonas indica</name>
    <dbReference type="NCBI Taxonomy" id="428993"/>
    <lineage>
        <taxon>Bacteria</taxon>
        <taxon>Pseudomonadati</taxon>
        <taxon>Pseudomonadota</taxon>
        <taxon>Gammaproteobacteria</taxon>
        <taxon>Lysobacterales</taxon>
        <taxon>Lysobacteraceae</taxon>
        <taxon>Pseudoxanthomonas</taxon>
    </lineage>
</organism>